<keyword evidence="2" id="KW-0732">Signal</keyword>
<sequence length="179" mass="18241">MRASIPRIFCAVMLCSLTLFFSGCGGGKQDMSGKVSYNGKALKGGFVTFVAAGEGPTFSATIQEDGTYTMPGVLAGDYKVCVETESLKGNKPAGSAGMTSKGGAKGGAPENPLAKVKENKPPEGAGKDSGYTPGGPPAAMAAANAAKYVQIPNEYSKAETTPLTTTVKTGQPTFDITLK</sequence>
<organism evidence="3 4">
    <name type="scientific">Gemmata massiliana</name>
    <dbReference type="NCBI Taxonomy" id="1210884"/>
    <lineage>
        <taxon>Bacteria</taxon>
        <taxon>Pseudomonadati</taxon>
        <taxon>Planctomycetota</taxon>
        <taxon>Planctomycetia</taxon>
        <taxon>Gemmatales</taxon>
        <taxon>Gemmataceae</taxon>
        <taxon>Gemmata</taxon>
    </lineage>
</organism>
<dbReference type="PROSITE" id="PS51257">
    <property type="entry name" value="PROKAR_LIPOPROTEIN"/>
    <property type="match status" value="1"/>
</dbReference>
<dbReference type="Proteomes" id="UP000464178">
    <property type="component" value="Chromosome"/>
</dbReference>
<keyword evidence="4" id="KW-1185">Reference proteome</keyword>
<dbReference type="Gene3D" id="2.60.40.1120">
    <property type="entry name" value="Carboxypeptidase-like, regulatory domain"/>
    <property type="match status" value="1"/>
</dbReference>
<feature type="chain" id="PRO_5027074756" description="Carboxypeptidase regulatory-like domain-containing protein" evidence="2">
    <location>
        <begin position="22"/>
        <end position="179"/>
    </location>
</feature>
<feature type="region of interest" description="Disordered" evidence="1">
    <location>
        <begin position="91"/>
        <end position="138"/>
    </location>
</feature>
<feature type="compositionally biased region" description="Polar residues" evidence="1">
    <location>
        <begin position="158"/>
        <end position="179"/>
    </location>
</feature>
<evidence type="ECO:0000313" key="4">
    <source>
        <dbReference type="Proteomes" id="UP000464178"/>
    </source>
</evidence>
<proteinExistence type="predicted"/>
<name>A0A6P2D5K5_9BACT</name>
<evidence type="ECO:0000313" key="3">
    <source>
        <dbReference type="EMBL" id="VTR96353.1"/>
    </source>
</evidence>
<dbReference type="KEGG" id="gms:SOIL9_13610"/>
<dbReference type="SUPFAM" id="SSF49452">
    <property type="entry name" value="Starch-binding domain-like"/>
    <property type="match status" value="1"/>
</dbReference>
<dbReference type="RefSeq" id="WP_162670649.1">
    <property type="nucleotide sequence ID" value="NZ_LR593886.1"/>
</dbReference>
<reference evidence="3 4" key="1">
    <citation type="submission" date="2019-05" db="EMBL/GenBank/DDBJ databases">
        <authorList>
            <consortium name="Science for Life Laboratories"/>
        </authorList>
    </citation>
    <scope>NUCLEOTIDE SEQUENCE [LARGE SCALE GENOMIC DNA]</scope>
    <source>
        <strain evidence="3">Soil9</strain>
    </source>
</reference>
<dbReference type="AlphaFoldDB" id="A0A6P2D5K5"/>
<dbReference type="GO" id="GO:0030246">
    <property type="term" value="F:carbohydrate binding"/>
    <property type="evidence" value="ECO:0007669"/>
    <property type="project" value="InterPro"/>
</dbReference>
<evidence type="ECO:0000256" key="1">
    <source>
        <dbReference type="SAM" id="MobiDB-lite"/>
    </source>
</evidence>
<protein>
    <recommendedName>
        <fullName evidence="5">Carboxypeptidase regulatory-like domain-containing protein</fullName>
    </recommendedName>
</protein>
<feature type="signal peptide" evidence="2">
    <location>
        <begin position="1"/>
        <end position="21"/>
    </location>
</feature>
<gene>
    <name evidence="3" type="ORF">SOIL9_13610</name>
</gene>
<feature type="region of interest" description="Disordered" evidence="1">
    <location>
        <begin position="155"/>
        <end position="179"/>
    </location>
</feature>
<accession>A0A6P2D5K5</accession>
<dbReference type="InterPro" id="IPR013784">
    <property type="entry name" value="Carb-bd-like_fold"/>
</dbReference>
<evidence type="ECO:0000256" key="2">
    <source>
        <dbReference type="SAM" id="SignalP"/>
    </source>
</evidence>
<evidence type="ECO:0008006" key="5">
    <source>
        <dbReference type="Google" id="ProtNLM"/>
    </source>
</evidence>
<dbReference type="EMBL" id="LR593886">
    <property type="protein sequence ID" value="VTR96353.1"/>
    <property type="molecule type" value="Genomic_DNA"/>
</dbReference>